<gene>
    <name evidence="3" type="ORF">KME65_04920</name>
</gene>
<proteinExistence type="inferred from homology"/>
<protein>
    <submittedName>
        <fullName evidence="3">YggT family protein</fullName>
    </submittedName>
</protein>
<keyword evidence="2" id="KW-0812">Transmembrane</keyword>
<organism evidence="3 4">
    <name type="scientific">Candidatus Thiodiazotropha taylori</name>
    <dbReference type="NCBI Taxonomy" id="2792791"/>
    <lineage>
        <taxon>Bacteria</taxon>
        <taxon>Pseudomonadati</taxon>
        <taxon>Pseudomonadota</taxon>
        <taxon>Gammaproteobacteria</taxon>
        <taxon>Chromatiales</taxon>
        <taxon>Sedimenticolaceae</taxon>
        <taxon>Candidatus Thiodiazotropha</taxon>
    </lineage>
</organism>
<evidence type="ECO:0000256" key="2">
    <source>
        <dbReference type="SAM" id="Phobius"/>
    </source>
</evidence>
<dbReference type="EMBL" id="JAHHGM010000003">
    <property type="protein sequence ID" value="MBT2988285.1"/>
    <property type="molecule type" value="Genomic_DNA"/>
</dbReference>
<reference evidence="3 4" key="1">
    <citation type="submission" date="2021-05" db="EMBL/GenBank/DDBJ databases">
        <title>Genetic and Functional Diversity in Clade A Lucinid endosymbionts from the Bahamas.</title>
        <authorList>
            <person name="Giani N.M."/>
            <person name="Engel A.S."/>
            <person name="Campbell B.J."/>
        </authorList>
    </citation>
    <scope>NUCLEOTIDE SEQUENCE [LARGE SCALE GENOMIC DNA]</scope>
    <source>
        <strain evidence="3">LUC16012Gg_MoonRockCtena</strain>
    </source>
</reference>
<dbReference type="InterPro" id="IPR003425">
    <property type="entry name" value="CCB3/YggT"/>
</dbReference>
<feature type="transmembrane region" description="Helical" evidence="2">
    <location>
        <begin position="163"/>
        <end position="184"/>
    </location>
</feature>
<feature type="transmembrane region" description="Helical" evidence="2">
    <location>
        <begin position="110"/>
        <end position="128"/>
    </location>
</feature>
<feature type="transmembrane region" description="Helical" evidence="2">
    <location>
        <begin position="12"/>
        <end position="31"/>
    </location>
</feature>
<accession>A0A944M705</accession>
<name>A0A944M705_9GAMM</name>
<sequence>MGSSYLTNPVVFLVQTLFGLYLLAILLRFLLQLVRADFYNPISQFLVKVTNPPLKPLRRIIPGFGGIDLSSLLLAWLLKAVELLIIISISGGNISLITPLIWAIPELVELLINIYLFGILIQVILSWVNPGSYNPAVSLLYSLTSPLLTPAQKILPPTGGIDLSPMLVIIGLILLKMLLIPPLLQITSSPF</sequence>
<evidence type="ECO:0000313" key="4">
    <source>
        <dbReference type="Proteomes" id="UP000770889"/>
    </source>
</evidence>
<keyword evidence="2" id="KW-0472">Membrane</keyword>
<comment type="similarity">
    <text evidence="1">Belongs to the YggT family.</text>
</comment>
<keyword evidence="2" id="KW-1133">Transmembrane helix</keyword>
<comment type="caution">
    <text evidence="3">The sequence shown here is derived from an EMBL/GenBank/DDBJ whole genome shotgun (WGS) entry which is preliminary data.</text>
</comment>
<dbReference type="AlphaFoldDB" id="A0A944M705"/>
<dbReference type="GO" id="GO:0016020">
    <property type="term" value="C:membrane"/>
    <property type="evidence" value="ECO:0007669"/>
    <property type="project" value="InterPro"/>
</dbReference>
<evidence type="ECO:0000313" key="3">
    <source>
        <dbReference type="EMBL" id="MBT2988285.1"/>
    </source>
</evidence>
<dbReference type="Proteomes" id="UP000770889">
    <property type="component" value="Unassembled WGS sequence"/>
</dbReference>
<dbReference type="PANTHER" id="PTHR33219">
    <property type="entry name" value="YLMG HOMOLOG PROTEIN 2, CHLOROPLASTIC"/>
    <property type="match status" value="1"/>
</dbReference>
<dbReference type="PANTHER" id="PTHR33219:SF14">
    <property type="entry name" value="PROTEIN COFACTOR ASSEMBLY OF COMPLEX C SUBUNIT B CCB3, CHLOROPLASTIC-RELATED"/>
    <property type="match status" value="1"/>
</dbReference>
<dbReference type="Pfam" id="PF02325">
    <property type="entry name" value="CCB3_YggT"/>
    <property type="match status" value="2"/>
</dbReference>
<evidence type="ECO:0000256" key="1">
    <source>
        <dbReference type="ARBA" id="ARBA00010894"/>
    </source>
</evidence>